<evidence type="ECO:0000256" key="3">
    <source>
        <dbReference type="ARBA" id="ARBA00022452"/>
    </source>
</evidence>
<dbReference type="Gene3D" id="2.40.170.20">
    <property type="entry name" value="TonB-dependent receptor, beta-barrel domain"/>
    <property type="match status" value="1"/>
</dbReference>
<keyword evidence="16" id="KW-1185">Reference proteome</keyword>
<evidence type="ECO:0000313" key="15">
    <source>
        <dbReference type="EMBL" id="MCW3805868.1"/>
    </source>
</evidence>
<dbReference type="PANTHER" id="PTHR30069:SF29">
    <property type="entry name" value="HEMOGLOBIN AND HEMOGLOBIN-HAPTOGLOBIN-BINDING PROTEIN 1-RELATED"/>
    <property type="match status" value="1"/>
</dbReference>
<dbReference type="InterPro" id="IPR039426">
    <property type="entry name" value="TonB-dep_rcpt-like"/>
</dbReference>
<feature type="domain" description="TonB-dependent receptor-like beta-barrel" evidence="13">
    <location>
        <begin position="327"/>
        <end position="777"/>
    </location>
</feature>
<dbReference type="RefSeq" id="WP_301199232.1">
    <property type="nucleotide sequence ID" value="NZ_JAPDPI010000016.1"/>
</dbReference>
<sequence length="804" mass="90708">MKNINIIFLLLSLTLFSSLEINSQNITILDSETHLPVSNVMVFDEYESTTTVSNASGSIDLSIFEKNSKLWIKHPAYNLLLLQVHERNQKIIYLIPKIFTIDEFIVSANRIEENKKNIPYFIQTVAPKTIQYKNANTAADILTSTGYVAVQKSQGGGGSPVLRGFEANRILLVVDGVRMNNAIYRSGHLQNSITIDPSILNNTEILFGPSSVMYGSDALGGVISYNTKNPVYSTANNPFIKAGASLQAHSSTNTLKSNIHLNLGSKKIASLTSFSYSDFGDIEMGKNRRNSAGADEWGKILHYSKRINGKDSMFINPNPSTQLFTGYKQYDIIQKMSFQANRNHELMLNSQYSTSSNIHRFDALNDYKNDYLKYSEYYYGPQERLFISANSQYNKQCKIFSSVHTVVAYQKIKESRHSRKFNSEQKLSQVEDLNIGSINIDLVKQLESSSRINYGIEFIYNHVNSNASYKNINTNNISSAPTRYPNGGTHSHTYAIYTSYHTELNPNLIFNAGIRIGHYHFSSKFKDTDGFKPLLKKLDNRNTAPSGSIGFVYSPDKSWKINTIFTSGYRVANVDDYGKIRAKNDEISLPNPGLKPEYAYNLELSADKSFNNEMILLNISLYHTWLRDAIVRSYNTPYKMDSIPYDGDLYRIVTNINAQKASIKGICAGVNASPLPHISIQATINYTHGKITSTNEPLGHITPLFGKISTSYQKKRYKTEVYIHYQGKKEFADMSPYGEDNEEEGINNTFPSWCTINWANQFEISENIIAQISIENITDIHYKTFSSGISSPGRNFIISISSRF</sequence>
<comment type="subcellular location">
    <subcellularLocation>
        <location evidence="1 10">Cell outer membrane</location>
        <topology evidence="1 10">Multi-pass membrane protein</topology>
    </subcellularLocation>
</comment>
<evidence type="ECO:0000256" key="5">
    <source>
        <dbReference type="ARBA" id="ARBA00022729"/>
    </source>
</evidence>
<feature type="signal peptide" evidence="12">
    <location>
        <begin position="1"/>
        <end position="23"/>
    </location>
</feature>
<dbReference type="Gene3D" id="2.170.130.10">
    <property type="entry name" value="TonB-dependent receptor, plug domain"/>
    <property type="match status" value="1"/>
</dbReference>
<comment type="caution">
    <text evidence="15">The sequence shown here is derived from an EMBL/GenBank/DDBJ whole genome shotgun (WGS) entry which is preliminary data.</text>
</comment>
<evidence type="ECO:0000256" key="9">
    <source>
        <dbReference type="ARBA" id="ARBA00023237"/>
    </source>
</evidence>
<evidence type="ECO:0000313" key="16">
    <source>
        <dbReference type="Proteomes" id="UP001207408"/>
    </source>
</evidence>
<dbReference type="GO" id="GO:0015344">
    <property type="term" value="F:siderophore uptake transmembrane transporter activity"/>
    <property type="evidence" value="ECO:0007669"/>
    <property type="project" value="TreeGrafter"/>
</dbReference>
<reference evidence="15" key="1">
    <citation type="submission" date="2022-10" db="EMBL/GenBank/DDBJ databases">
        <authorList>
            <person name="Yu W.X."/>
        </authorList>
    </citation>
    <scope>NUCLEOTIDE SEQUENCE</scope>
    <source>
        <strain evidence="15">D04</strain>
    </source>
</reference>
<evidence type="ECO:0000256" key="1">
    <source>
        <dbReference type="ARBA" id="ARBA00004571"/>
    </source>
</evidence>
<dbReference type="GO" id="GO:0044718">
    <property type="term" value="P:siderophore transmembrane transport"/>
    <property type="evidence" value="ECO:0007669"/>
    <property type="project" value="TreeGrafter"/>
</dbReference>
<dbReference type="PANTHER" id="PTHR30069">
    <property type="entry name" value="TONB-DEPENDENT OUTER MEMBRANE RECEPTOR"/>
    <property type="match status" value="1"/>
</dbReference>
<dbReference type="PROSITE" id="PS52016">
    <property type="entry name" value="TONB_DEPENDENT_REC_3"/>
    <property type="match status" value="1"/>
</dbReference>
<keyword evidence="7 10" id="KW-0472">Membrane</keyword>
<evidence type="ECO:0000256" key="4">
    <source>
        <dbReference type="ARBA" id="ARBA00022692"/>
    </source>
</evidence>
<dbReference type="InterPro" id="IPR000531">
    <property type="entry name" value="Beta-barrel_TonB"/>
</dbReference>
<keyword evidence="9 10" id="KW-0998">Cell outer membrane</keyword>
<keyword evidence="6 11" id="KW-0798">TonB box</keyword>
<dbReference type="Proteomes" id="UP001207408">
    <property type="component" value="Unassembled WGS sequence"/>
</dbReference>
<keyword evidence="4 10" id="KW-0812">Transmembrane</keyword>
<evidence type="ECO:0000256" key="2">
    <source>
        <dbReference type="ARBA" id="ARBA00022448"/>
    </source>
</evidence>
<dbReference type="InterPro" id="IPR037066">
    <property type="entry name" value="Plug_dom_sf"/>
</dbReference>
<feature type="domain" description="TonB-dependent receptor plug" evidence="14">
    <location>
        <begin position="115"/>
        <end position="222"/>
    </location>
</feature>
<keyword evidence="2 10" id="KW-0813">Transport</keyword>
<evidence type="ECO:0000256" key="11">
    <source>
        <dbReference type="RuleBase" id="RU003357"/>
    </source>
</evidence>
<dbReference type="EMBL" id="JAPDPI010000016">
    <property type="protein sequence ID" value="MCW3805868.1"/>
    <property type="molecule type" value="Genomic_DNA"/>
</dbReference>
<keyword evidence="5 12" id="KW-0732">Signal</keyword>
<gene>
    <name evidence="15" type="ORF">OM074_09525</name>
</gene>
<dbReference type="GO" id="GO:0009279">
    <property type="term" value="C:cell outer membrane"/>
    <property type="evidence" value="ECO:0007669"/>
    <property type="project" value="UniProtKB-SubCell"/>
</dbReference>
<proteinExistence type="inferred from homology"/>
<dbReference type="AlphaFoldDB" id="A0AAE3SJW3"/>
<evidence type="ECO:0000259" key="13">
    <source>
        <dbReference type="Pfam" id="PF00593"/>
    </source>
</evidence>
<evidence type="ECO:0000256" key="6">
    <source>
        <dbReference type="ARBA" id="ARBA00023077"/>
    </source>
</evidence>
<protein>
    <submittedName>
        <fullName evidence="15">TonB-dependent receptor</fullName>
    </submittedName>
</protein>
<accession>A0AAE3SJW3</accession>
<evidence type="ECO:0000256" key="8">
    <source>
        <dbReference type="ARBA" id="ARBA00023170"/>
    </source>
</evidence>
<name>A0AAE3SJW3_9BACT</name>
<evidence type="ECO:0000256" key="12">
    <source>
        <dbReference type="SAM" id="SignalP"/>
    </source>
</evidence>
<keyword evidence="3 10" id="KW-1134">Transmembrane beta strand</keyword>
<dbReference type="Pfam" id="PF07715">
    <property type="entry name" value="Plug"/>
    <property type="match status" value="1"/>
</dbReference>
<dbReference type="InterPro" id="IPR012910">
    <property type="entry name" value="Plug_dom"/>
</dbReference>
<keyword evidence="8 15" id="KW-0675">Receptor</keyword>
<evidence type="ECO:0000259" key="14">
    <source>
        <dbReference type="Pfam" id="PF07715"/>
    </source>
</evidence>
<dbReference type="InterPro" id="IPR036942">
    <property type="entry name" value="Beta-barrel_TonB_sf"/>
</dbReference>
<evidence type="ECO:0000256" key="7">
    <source>
        <dbReference type="ARBA" id="ARBA00023136"/>
    </source>
</evidence>
<dbReference type="Pfam" id="PF00593">
    <property type="entry name" value="TonB_dep_Rec_b-barrel"/>
    <property type="match status" value="1"/>
</dbReference>
<feature type="chain" id="PRO_5042076642" evidence="12">
    <location>
        <begin position="24"/>
        <end position="804"/>
    </location>
</feature>
<dbReference type="SUPFAM" id="SSF56935">
    <property type="entry name" value="Porins"/>
    <property type="match status" value="1"/>
</dbReference>
<evidence type="ECO:0000256" key="10">
    <source>
        <dbReference type="PROSITE-ProRule" id="PRU01360"/>
    </source>
</evidence>
<comment type="similarity">
    <text evidence="10 11">Belongs to the TonB-dependent receptor family.</text>
</comment>
<organism evidence="15 16">
    <name type="scientific">Plebeiibacterium marinum</name>
    <dbReference type="NCBI Taxonomy" id="2992111"/>
    <lineage>
        <taxon>Bacteria</taxon>
        <taxon>Pseudomonadati</taxon>
        <taxon>Bacteroidota</taxon>
        <taxon>Bacteroidia</taxon>
        <taxon>Marinilabiliales</taxon>
        <taxon>Marinilabiliaceae</taxon>
        <taxon>Plebeiibacterium</taxon>
    </lineage>
</organism>